<keyword evidence="5" id="KW-0997">Cell inner membrane</keyword>
<keyword evidence="2" id="KW-0813">Transport</keyword>
<dbReference type="PANTHER" id="PTHR30612">
    <property type="entry name" value="SECA INNER MEMBRANE COMPONENT OF SEC PROTEIN SECRETION SYSTEM"/>
    <property type="match status" value="1"/>
</dbReference>
<dbReference type="InterPro" id="IPR011130">
    <property type="entry name" value="SecA_preprotein_X-link_dom"/>
</dbReference>
<reference evidence="14" key="1">
    <citation type="submission" date="2018-05" db="EMBL/GenBank/DDBJ databases">
        <authorList>
            <person name="Lanie J.A."/>
            <person name="Ng W.-L."/>
            <person name="Kazmierczak K.M."/>
            <person name="Andrzejewski T.M."/>
            <person name="Davidsen T.M."/>
            <person name="Wayne K.J."/>
            <person name="Tettelin H."/>
            <person name="Glass J.I."/>
            <person name="Rusch D."/>
            <person name="Podicherti R."/>
            <person name="Tsui H.-C.T."/>
            <person name="Winkler M.E."/>
        </authorList>
    </citation>
    <scope>NUCLEOTIDE SEQUENCE</scope>
</reference>
<name>A0A381S073_9ZZZZ</name>
<evidence type="ECO:0000256" key="3">
    <source>
        <dbReference type="ARBA" id="ARBA00022475"/>
    </source>
</evidence>
<dbReference type="PANTHER" id="PTHR30612:SF0">
    <property type="entry name" value="CHLOROPLAST PROTEIN-TRANSPORTING ATPASE"/>
    <property type="match status" value="1"/>
</dbReference>
<dbReference type="Pfam" id="PF07517">
    <property type="entry name" value="SecA_DEAD"/>
    <property type="match status" value="1"/>
</dbReference>
<dbReference type="GO" id="GO:0006886">
    <property type="term" value="P:intracellular protein transport"/>
    <property type="evidence" value="ECO:0007669"/>
    <property type="project" value="InterPro"/>
</dbReference>
<evidence type="ECO:0000256" key="7">
    <source>
        <dbReference type="ARBA" id="ARBA00022840"/>
    </source>
</evidence>
<dbReference type="Gene3D" id="3.90.1440.10">
    <property type="entry name" value="SecA, preprotein cross-linking domain"/>
    <property type="match status" value="1"/>
</dbReference>
<evidence type="ECO:0000256" key="6">
    <source>
        <dbReference type="ARBA" id="ARBA00022741"/>
    </source>
</evidence>
<dbReference type="CDD" id="cd18803">
    <property type="entry name" value="SF2_C_secA"/>
    <property type="match status" value="1"/>
</dbReference>
<dbReference type="GO" id="GO:0017038">
    <property type="term" value="P:protein import"/>
    <property type="evidence" value="ECO:0007669"/>
    <property type="project" value="InterPro"/>
</dbReference>
<dbReference type="FunFam" id="3.40.50.300:FF:000531">
    <property type="entry name" value="Preprotein translocase subunit SecA"/>
    <property type="match status" value="1"/>
</dbReference>
<dbReference type="SMART" id="SM00957">
    <property type="entry name" value="SecA_DEAD"/>
    <property type="match status" value="1"/>
</dbReference>
<feature type="non-terminal residue" evidence="14">
    <location>
        <position position="512"/>
    </location>
</feature>
<dbReference type="EMBL" id="UINC01002451">
    <property type="protein sequence ID" value="SUZ96824.1"/>
    <property type="molecule type" value="Genomic_DNA"/>
</dbReference>
<dbReference type="GO" id="GO:0043952">
    <property type="term" value="P:protein transport by the Sec complex"/>
    <property type="evidence" value="ECO:0007669"/>
    <property type="project" value="TreeGrafter"/>
</dbReference>
<feature type="domain" description="Helicase ATP-binding" evidence="12">
    <location>
        <begin position="90"/>
        <end position="248"/>
    </location>
</feature>
<dbReference type="AlphaFoldDB" id="A0A381S073"/>
<evidence type="ECO:0000256" key="10">
    <source>
        <dbReference type="ARBA" id="ARBA00023010"/>
    </source>
</evidence>
<evidence type="ECO:0000259" key="13">
    <source>
        <dbReference type="PROSITE" id="PS51196"/>
    </source>
</evidence>
<dbReference type="CDD" id="cd17928">
    <property type="entry name" value="DEXDc_SecA"/>
    <property type="match status" value="1"/>
</dbReference>
<dbReference type="GO" id="GO:0005886">
    <property type="term" value="C:plasma membrane"/>
    <property type="evidence" value="ECO:0007669"/>
    <property type="project" value="TreeGrafter"/>
</dbReference>
<dbReference type="NCBIfam" id="NF009538">
    <property type="entry name" value="PRK12904.1"/>
    <property type="match status" value="1"/>
</dbReference>
<accession>A0A381S073</accession>
<keyword evidence="7" id="KW-0067">ATP-binding</keyword>
<dbReference type="FunFam" id="3.40.50.300:FF:000334">
    <property type="entry name" value="Protein translocase subunit SecA"/>
    <property type="match status" value="1"/>
</dbReference>
<feature type="domain" description="SecA family profile" evidence="13">
    <location>
        <begin position="3"/>
        <end position="512"/>
    </location>
</feature>
<keyword evidence="10" id="KW-0811">Translocation</keyword>
<evidence type="ECO:0000256" key="2">
    <source>
        <dbReference type="ARBA" id="ARBA00022448"/>
    </source>
</evidence>
<dbReference type="Gene3D" id="3.40.50.300">
    <property type="entry name" value="P-loop containing nucleotide triphosphate hydrolases"/>
    <property type="match status" value="2"/>
</dbReference>
<evidence type="ECO:0000256" key="5">
    <source>
        <dbReference type="ARBA" id="ARBA00022519"/>
    </source>
</evidence>
<proteinExistence type="inferred from homology"/>
<keyword evidence="3" id="KW-1003">Cell membrane</keyword>
<dbReference type="SMART" id="SM00958">
    <property type="entry name" value="SecA_PP_bind"/>
    <property type="match status" value="1"/>
</dbReference>
<dbReference type="GO" id="GO:0006605">
    <property type="term" value="P:protein targeting"/>
    <property type="evidence" value="ECO:0007669"/>
    <property type="project" value="InterPro"/>
</dbReference>
<protein>
    <submittedName>
        <fullName evidence="14">Uncharacterized protein</fullName>
    </submittedName>
</protein>
<dbReference type="InterPro" id="IPR000185">
    <property type="entry name" value="SecA"/>
</dbReference>
<dbReference type="InterPro" id="IPR020937">
    <property type="entry name" value="SecA_CS"/>
</dbReference>
<dbReference type="InterPro" id="IPR027417">
    <property type="entry name" value="P-loop_NTPase"/>
</dbReference>
<evidence type="ECO:0000259" key="12">
    <source>
        <dbReference type="PROSITE" id="PS51192"/>
    </source>
</evidence>
<dbReference type="InterPro" id="IPR011115">
    <property type="entry name" value="SecA_DEAD"/>
</dbReference>
<dbReference type="SUPFAM" id="SSF81767">
    <property type="entry name" value="Pre-protein crosslinking domain of SecA"/>
    <property type="match status" value="1"/>
</dbReference>
<dbReference type="InterPro" id="IPR014001">
    <property type="entry name" value="Helicase_ATP-bd"/>
</dbReference>
<dbReference type="PROSITE" id="PS51196">
    <property type="entry name" value="SECA_MOTOR_DEAD"/>
    <property type="match status" value="1"/>
</dbReference>
<evidence type="ECO:0000256" key="11">
    <source>
        <dbReference type="ARBA" id="ARBA00023136"/>
    </source>
</evidence>
<organism evidence="14">
    <name type="scientific">marine metagenome</name>
    <dbReference type="NCBI Taxonomy" id="408172"/>
    <lineage>
        <taxon>unclassified sequences</taxon>
        <taxon>metagenomes</taxon>
        <taxon>ecological metagenomes</taxon>
    </lineage>
</organism>
<dbReference type="PROSITE" id="PS51192">
    <property type="entry name" value="HELICASE_ATP_BIND_1"/>
    <property type="match status" value="1"/>
</dbReference>
<evidence type="ECO:0000256" key="4">
    <source>
        <dbReference type="ARBA" id="ARBA00022490"/>
    </source>
</evidence>
<evidence type="ECO:0000256" key="1">
    <source>
        <dbReference type="ARBA" id="ARBA00007650"/>
    </source>
</evidence>
<keyword evidence="8" id="KW-0653">Protein transport</keyword>
<dbReference type="HAMAP" id="MF_01382">
    <property type="entry name" value="SecA"/>
    <property type="match status" value="1"/>
</dbReference>
<keyword evidence="4" id="KW-0963">Cytoplasm</keyword>
<evidence type="ECO:0000313" key="14">
    <source>
        <dbReference type="EMBL" id="SUZ96824.1"/>
    </source>
</evidence>
<dbReference type="Pfam" id="PF21090">
    <property type="entry name" value="P-loop_SecA"/>
    <property type="match status" value="1"/>
</dbReference>
<dbReference type="InterPro" id="IPR014018">
    <property type="entry name" value="SecA_motor_DEAD"/>
</dbReference>
<sequence length="512" mass="57141">MINNVLSKVFGTHNDRELKRISEAFLGPINSLEPSMEKLSDSDLSRKTEEFKDRLANSETLDDILVDAFAVAREAGRRVLNMRHYDVQLIGGVVLHEGKIAEMATGEGKTLVATLPAYLNALAGGGVHIITVNDYLARRDSEWMGPLYELLGLTIGNIQHDMPDDDRRAAYGADITFGTNNEFGFDYLRDNMKFQSEDMVQPTHNFAIVDEVDSILIDESRTPLIISGPAEQSTELYYKVDRLIPALKLERDYEVDEKNRSAALTEEGVSHLERLLGVDNLYDASHMDLVHHCQQAVKAHALFKRDRDYLLKDGEVVIVDEFTGRMMPGRRWSDGLHQAVEAKEGVKIAQENQTLATITFQNFFRMYDKLAGMTGTAITEAPEFHKIYDLDVLEIPTNKPLIRDEMPDVIFRTESEKWKAAVEEITEQNETGRPVLVGTTSIEKSEKISKMLGKRGVKHVVLNAKHHEREAEIVALAGQQGAVTIATNMAGRGTDIVLGEGVKELGGLHVLG</sequence>
<dbReference type="PROSITE" id="PS01312">
    <property type="entry name" value="SECA"/>
    <property type="match status" value="1"/>
</dbReference>
<dbReference type="PRINTS" id="PR00906">
    <property type="entry name" value="SECA"/>
</dbReference>
<gene>
    <name evidence="14" type="ORF">METZ01_LOCUS49678</name>
</gene>
<dbReference type="Pfam" id="PF01043">
    <property type="entry name" value="SecA_PP_bind"/>
    <property type="match status" value="1"/>
</dbReference>
<evidence type="ECO:0000256" key="9">
    <source>
        <dbReference type="ARBA" id="ARBA00022967"/>
    </source>
</evidence>
<dbReference type="FunFam" id="3.90.1440.10:FF:000002">
    <property type="entry name" value="Protein translocase subunit SecA"/>
    <property type="match status" value="1"/>
</dbReference>
<dbReference type="InterPro" id="IPR044722">
    <property type="entry name" value="SecA_SF2_C"/>
</dbReference>
<keyword evidence="6" id="KW-0547">Nucleotide-binding</keyword>
<dbReference type="InterPro" id="IPR036670">
    <property type="entry name" value="SecA_X-link_sf"/>
</dbReference>
<dbReference type="GO" id="GO:0005524">
    <property type="term" value="F:ATP binding"/>
    <property type="evidence" value="ECO:0007669"/>
    <property type="project" value="UniProtKB-KW"/>
</dbReference>
<comment type="similarity">
    <text evidence="1">Belongs to the SecA family.</text>
</comment>
<dbReference type="SUPFAM" id="SSF52540">
    <property type="entry name" value="P-loop containing nucleoside triphosphate hydrolases"/>
    <property type="match status" value="2"/>
</dbReference>
<keyword evidence="9" id="KW-1278">Translocase</keyword>
<keyword evidence="11" id="KW-0472">Membrane</keyword>
<dbReference type="GO" id="GO:0031522">
    <property type="term" value="C:cell envelope Sec protein transport complex"/>
    <property type="evidence" value="ECO:0007669"/>
    <property type="project" value="TreeGrafter"/>
</dbReference>
<dbReference type="GO" id="GO:0005829">
    <property type="term" value="C:cytosol"/>
    <property type="evidence" value="ECO:0007669"/>
    <property type="project" value="TreeGrafter"/>
</dbReference>
<evidence type="ECO:0000256" key="8">
    <source>
        <dbReference type="ARBA" id="ARBA00022927"/>
    </source>
</evidence>